<organism evidence="1 2">
    <name type="scientific">Shackletoniella antarctica</name>
    <dbReference type="NCBI Taxonomy" id="268115"/>
    <lineage>
        <taxon>Bacteria</taxon>
        <taxon>Bacillati</taxon>
        <taxon>Cyanobacteriota</taxon>
        <taxon>Cyanophyceae</taxon>
        <taxon>Oculatellales</taxon>
        <taxon>Oculatellaceae</taxon>
        <taxon>Shackletoniella</taxon>
    </lineage>
</organism>
<dbReference type="InterPro" id="IPR036866">
    <property type="entry name" value="RibonucZ/Hydroxyglut_hydro"/>
</dbReference>
<dbReference type="Pfam" id="PF14234">
    <property type="entry name" value="DUF4336"/>
    <property type="match status" value="1"/>
</dbReference>
<evidence type="ECO:0008006" key="3">
    <source>
        <dbReference type="Google" id="ProtNLM"/>
    </source>
</evidence>
<evidence type="ECO:0000313" key="2">
    <source>
        <dbReference type="Proteomes" id="UP000249081"/>
    </source>
</evidence>
<sequence length="236" mass="26106">MLRAIDRDLWVAEQPLRYFGLSIGTRMTVIRLAGGELVVISPIQVSDDLGGELDELGTVGHIIAPNLYHYLFATEFKAAYPAATFWATAGLRAKKPDLAIAQVIAGGANSPWNGIERLFFDGFKTLSPSGPDPLDEWVFFHVTSRTLILTDTAFCFDRSFPWLTQLVTKVGGSYESLSPSLLERIATTDKETVKAAAEQVLRWNFDRVIMAHGSIVEQGGKEQFNRGYEQFLGCSL</sequence>
<reference evidence="2" key="1">
    <citation type="submission" date="2018-04" db="EMBL/GenBank/DDBJ databases">
        <authorList>
            <person name="Cornet L."/>
        </authorList>
    </citation>
    <scope>NUCLEOTIDE SEQUENCE [LARGE SCALE GENOMIC DNA]</scope>
</reference>
<protein>
    <recommendedName>
        <fullName evidence="3">DUF4336 domain-containing protein</fullName>
    </recommendedName>
</protein>
<gene>
    <name evidence="1" type="ORF">DCF17_17870</name>
</gene>
<dbReference type="EMBL" id="QBMN01000153">
    <property type="protein sequence ID" value="PZO35982.1"/>
    <property type="molecule type" value="Genomic_DNA"/>
</dbReference>
<comment type="caution">
    <text evidence="1">The sequence shown here is derived from an EMBL/GenBank/DDBJ whole genome shotgun (WGS) entry which is preliminary data.</text>
</comment>
<dbReference type="SUPFAM" id="SSF56281">
    <property type="entry name" value="Metallo-hydrolase/oxidoreductase"/>
    <property type="match status" value="1"/>
</dbReference>
<reference evidence="1 2" key="2">
    <citation type="submission" date="2018-06" db="EMBL/GenBank/DDBJ databases">
        <title>Metagenomic assembly of (sub)arctic Cyanobacteria and their associated microbiome from non-axenic cultures.</title>
        <authorList>
            <person name="Baurain D."/>
        </authorList>
    </citation>
    <scope>NUCLEOTIDE SEQUENCE [LARGE SCALE GENOMIC DNA]</scope>
    <source>
        <strain evidence="1">ULC041bin1</strain>
    </source>
</reference>
<proteinExistence type="predicted"/>
<evidence type="ECO:0000313" key="1">
    <source>
        <dbReference type="EMBL" id="PZO35982.1"/>
    </source>
</evidence>
<accession>A0A2W4VU86</accession>
<dbReference type="Proteomes" id="UP000249081">
    <property type="component" value="Unassembled WGS sequence"/>
</dbReference>
<name>A0A2W4VU86_9CYAN</name>
<dbReference type="AlphaFoldDB" id="A0A2W4VU86"/>
<dbReference type="PANTHER" id="PTHR33835:SF1">
    <property type="entry name" value="METALLO-BETA-LACTAMASE DOMAIN-CONTAINING PROTEIN"/>
    <property type="match status" value="1"/>
</dbReference>
<dbReference type="PANTHER" id="PTHR33835">
    <property type="entry name" value="YALI0C07656P"/>
    <property type="match status" value="1"/>
</dbReference>
<dbReference type="InterPro" id="IPR025638">
    <property type="entry name" value="DUF4336"/>
</dbReference>